<keyword evidence="1" id="KW-0479">Metal-binding</keyword>
<evidence type="ECO:0000313" key="5">
    <source>
        <dbReference type="Proteomes" id="UP000015354"/>
    </source>
</evidence>
<gene>
    <name evidence="4" type="ORF">STCU_06962</name>
</gene>
<feature type="region of interest" description="Disordered" evidence="2">
    <location>
        <begin position="174"/>
        <end position="194"/>
    </location>
</feature>
<keyword evidence="1" id="KW-0862">Zinc</keyword>
<evidence type="ECO:0000256" key="2">
    <source>
        <dbReference type="SAM" id="MobiDB-lite"/>
    </source>
</evidence>
<accession>S9U257</accession>
<evidence type="ECO:0000259" key="3">
    <source>
        <dbReference type="PROSITE" id="PS50157"/>
    </source>
</evidence>
<feature type="region of interest" description="Disordered" evidence="2">
    <location>
        <begin position="1"/>
        <end position="30"/>
    </location>
</feature>
<keyword evidence="1" id="KW-0863">Zinc-finger</keyword>
<evidence type="ECO:0000256" key="1">
    <source>
        <dbReference type="PROSITE-ProRule" id="PRU00042"/>
    </source>
</evidence>
<reference evidence="4 5" key="1">
    <citation type="journal article" date="2013" name="PLoS ONE">
        <title>Predicting the Proteins of Angomonas deanei, Strigomonas culicis and Their Respective Endosymbionts Reveals New Aspects of the Trypanosomatidae Family.</title>
        <authorList>
            <person name="Motta M.C."/>
            <person name="Martins A.C."/>
            <person name="de Souza S.S."/>
            <person name="Catta-Preta C.M."/>
            <person name="Silva R."/>
            <person name="Klein C.C."/>
            <person name="de Almeida L.G."/>
            <person name="de Lima Cunha O."/>
            <person name="Ciapina L.P."/>
            <person name="Brocchi M."/>
            <person name="Colabardini A.C."/>
            <person name="de Araujo Lima B."/>
            <person name="Machado C.R."/>
            <person name="de Almeida Soares C.M."/>
            <person name="Probst C.M."/>
            <person name="de Menezes C.B."/>
            <person name="Thompson C.E."/>
            <person name="Bartholomeu D.C."/>
            <person name="Gradia D.F."/>
            <person name="Pavoni D.P."/>
            <person name="Grisard E.C."/>
            <person name="Fantinatti-Garboggini F."/>
            <person name="Marchini F.K."/>
            <person name="Rodrigues-Luiz G.F."/>
            <person name="Wagner G."/>
            <person name="Goldman G.H."/>
            <person name="Fietto J.L."/>
            <person name="Elias M.C."/>
            <person name="Goldman M.H."/>
            <person name="Sagot M.F."/>
            <person name="Pereira M."/>
            <person name="Stoco P.H."/>
            <person name="de Mendonca-Neto R.P."/>
            <person name="Teixeira S.M."/>
            <person name="Maciel T.E."/>
            <person name="de Oliveira Mendes T.A."/>
            <person name="Urmenyi T.P."/>
            <person name="de Souza W."/>
            <person name="Schenkman S."/>
            <person name="de Vasconcelos A.T."/>
        </authorList>
    </citation>
    <scope>NUCLEOTIDE SEQUENCE [LARGE SCALE GENOMIC DNA]</scope>
</reference>
<comment type="caution">
    <text evidence="4">The sequence shown here is derived from an EMBL/GenBank/DDBJ whole genome shotgun (WGS) entry which is preliminary data.</text>
</comment>
<feature type="domain" description="C2H2-type" evidence="3">
    <location>
        <begin position="83"/>
        <end position="111"/>
    </location>
</feature>
<dbReference type="InterPro" id="IPR013087">
    <property type="entry name" value="Znf_C2H2_type"/>
</dbReference>
<dbReference type="GO" id="GO:0008270">
    <property type="term" value="F:zinc ion binding"/>
    <property type="evidence" value="ECO:0007669"/>
    <property type="project" value="UniProtKB-KW"/>
</dbReference>
<protein>
    <recommendedName>
        <fullName evidence="3">C2H2-type domain-containing protein</fullName>
    </recommendedName>
</protein>
<dbReference type="PROSITE" id="PS00028">
    <property type="entry name" value="ZINC_FINGER_C2H2_1"/>
    <property type="match status" value="2"/>
</dbReference>
<evidence type="ECO:0000313" key="4">
    <source>
        <dbReference type="EMBL" id="EPY24872.1"/>
    </source>
</evidence>
<dbReference type="AlphaFoldDB" id="S9U257"/>
<dbReference type="EMBL" id="ATMH01006962">
    <property type="protein sequence ID" value="EPY24872.1"/>
    <property type="molecule type" value="Genomic_DNA"/>
</dbReference>
<dbReference type="PROSITE" id="PS50157">
    <property type="entry name" value="ZINC_FINGER_C2H2_2"/>
    <property type="match status" value="1"/>
</dbReference>
<dbReference type="OrthoDB" id="16820at2759"/>
<dbReference type="Proteomes" id="UP000015354">
    <property type="component" value="Unassembled WGS sequence"/>
</dbReference>
<name>S9U257_9TRYP</name>
<sequence length="194" mass="21955">MHMTNAIAKRPRKKLPASNPNSSKPAEPAKRKLPYQCTACDLSYATRTGLSGHVYRNHPDVTLGTWVQADGKVVVYAIPQHTVQCAHCSKTFVNRIQLHIHLDKMHQIGKVEKEIAWFRNHKCKETSSHLLKCPSLAPLREKHHLVVTTGPEYLYSVELAEFLCDLFDLPPAVKPQPRKQRKRTPQAGLLATRV</sequence>
<dbReference type="SMART" id="SM00355">
    <property type="entry name" value="ZnF_C2H2"/>
    <property type="match status" value="2"/>
</dbReference>
<dbReference type="Gene3D" id="3.30.160.60">
    <property type="entry name" value="Classic Zinc Finger"/>
    <property type="match status" value="1"/>
</dbReference>
<organism evidence="4 5">
    <name type="scientific">Strigomonas culicis</name>
    <dbReference type="NCBI Taxonomy" id="28005"/>
    <lineage>
        <taxon>Eukaryota</taxon>
        <taxon>Discoba</taxon>
        <taxon>Euglenozoa</taxon>
        <taxon>Kinetoplastea</taxon>
        <taxon>Metakinetoplastina</taxon>
        <taxon>Trypanosomatida</taxon>
        <taxon>Trypanosomatidae</taxon>
        <taxon>Strigomonadinae</taxon>
        <taxon>Strigomonas</taxon>
    </lineage>
</organism>
<proteinExistence type="predicted"/>
<keyword evidence="5" id="KW-1185">Reference proteome</keyword>